<dbReference type="OrthoDB" id="9815825at2"/>
<dbReference type="InterPro" id="IPR055170">
    <property type="entry name" value="GFO_IDH_MocA-like_dom"/>
</dbReference>
<dbReference type="GO" id="GO:0016491">
    <property type="term" value="F:oxidoreductase activity"/>
    <property type="evidence" value="ECO:0007669"/>
    <property type="project" value="UniProtKB-KW"/>
</dbReference>
<feature type="domain" description="Gfo/Idh/MocA-like oxidoreductase N-terminal" evidence="3">
    <location>
        <begin position="5"/>
        <end position="122"/>
    </location>
</feature>
<evidence type="ECO:0000313" key="6">
    <source>
        <dbReference type="Proteomes" id="UP000293874"/>
    </source>
</evidence>
<dbReference type="SUPFAM" id="SSF51735">
    <property type="entry name" value="NAD(P)-binding Rossmann-fold domains"/>
    <property type="match status" value="1"/>
</dbReference>
<dbReference type="Pfam" id="PF22725">
    <property type="entry name" value="GFO_IDH_MocA_C3"/>
    <property type="match status" value="1"/>
</dbReference>
<proteinExistence type="inferred from homology"/>
<dbReference type="EMBL" id="SGXA01000001">
    <property type="protein sequence ID" value="RZS74382.1"/>
    <property type="molecule type" value="Genomic_DNA"/>
</dbReference>
<evidence type="ECO:0000259" key="4">
    <source>
        <dbReference type="Pfam" id="PF22725"/>
    </source>
</evidence>
<dbReference type="InterPro" id="IPR050984">
    <property type="entry name" value="Gfo/Idh/MocA_domain"/>
</dbReference>
<dbReference type="PANTHER" id="PTHR22604:SF105">
    <property type="entry name" value="TRANS-1,2-DIHYDROBENZENE-1,2-DIOL DEHYDROGENASE"/>
    <property type="match status" value="1"/>
</dbReference>
<keyword evidence="6" id="KW-1185">Reference proteome</keyword>
<sequence>MDEFLWGVIGTGNIAEAFAEDLHLAKNAKHRISAVLSREMSTAREFAEKFKAPDSFDDLEQFAAHSQVNAVYIATPHPMHFEEAQVCLKHKLPVLCEKPMGISKRQVAEMFETAKQYNTFLMEAMWTRFLPSIGMVQEMLQNEAIGELRHINASLSFLAPREEGSRYFEPSLGGGSLLDLGIYPVFLSQLLMGKPTNIHSSIKRSEKGIDENCAMLLQFGADKYAMLESSLITQTPNTATITGTSGQIIITNPWNEKPPSIVYEKYHGVKCEEPVQWEGRGLQFEVEEVYDCLRQGKISSEKMSPEFSLNLIETMDTIRHQHSIRYPFE</sequence>
<feature type="domain" description="GFO/IDH/MocA-like oxidoreductase" evidence="4">
    <location>
        <begin position="136"/>
        <end position="248"/>
    </location>
</feature>
<accession>A0A4Q7MZS2</accession>
<dbReference type="Proteomes" id="UP000293874">
    <property type="component" value="Unassembled WGS sequence"/>
</dbReference>
<organism evidence="5 6">
    <name type="scientific">Pseudobacter ginsenosidimutans</name>
    <dbReference type="NCBI Taxonomy" id="661488"/>
    <lineage>
        <taxon>Bacteria</taxon>
        <taxon>Pseudomonadati</taxon>
        <taxon>Bacteroidota</taxon>
        <taxon>Chitinophagia</taxon>
        <taxon>Chitinophagales</taxon>
        <taxon>Chitinophagaceae</taxon>
        <taxon>Pseudobacter</taxon>
    </lineage>
</organism>
<evidence type="ECO:0000256" key="2">
    <source>
        <dbReference type="ARBA" id="ARBA00023002"/>
    </source>
</evidence>
<dbReference type="SUPFAM" id="SSF55347">
    <property type="entry name" value="Glyceraldehyde-3-phosphate dehydrogenase-like, C-terminal domain"/>
    <property type="match status" value="1"/>
</dbReference>
<protein>
    <submittedName>
        <fullName evidence="5">Putative dehydrogenase</fullName>
    </submittedName>
</protein>
<dbReference type="PANTHER" id="PTHR22604">
    <property type="entry name" value="OXIDOREDUCTASES"/>
    <property type="match status" value="1"/>
</dbReference>
<comment type="caution">
    <text evidence="5">The sequence shown here is derived from an EMBL/GenBank/DDBJ whole genome shotgun (WGS) entry which is preliminary data.</text>
</comment>
<evidence type="ECO:0000259" key="3">
    <source>
        <dbReference type="Pfam" id="PF01408"/>
    </source>
</evidence>
<evidence type="ECO:0000256" key="1">
    <source>
        <dbReference type="ARBA" id="ARBA00010928"/>
    </source>
</evidence>
<reference evidence="5 6" key="1">
    <citation type="submission" date="2019-02" db="EMBL/GenBank/DDBJ databases">
        <title>Genomic Encyclopedia of Type Strains, Phase IV (KMG-IV): sequencing the most valuable type-strain genomes for metagenomic binning, comparative biology and taxonomic classification.</title>
        <authorList>
            <person name="Goeker M."/>
        </authorList>
    </citation>
    <scope>NUCLEOTIDE SEQUENCE [LARGE SCALE GENOMIC DNA]</scope>
    <source>
        <strain evidence="5 6">DSM 18116</strain>
    </source>
</reference>
<evidence type="ECO:0000313" key="5">
    <source>
        <dbReference type="EMBL" id="RZS74382.1"/>
    </source>
</evidence>
<name>A0A4Q7MZS2_9BACT</name>
<dbReference type="GO" id="GO:0000166">
    <property type="term" value="F:nucleotide binding"/>
    <property type="evidence" value="ECO:0007669"/>
    <property type="project" value="InterPro"/>
</dbReference>
<dbReference type="Pfam" id="PF01408">
    <property type="entry name" value="GFO_IDH_MocA"/>
    <property type="match status" value="1"/>
</dbReference>
<dbReference type="InterPro" id="IPR036291">
    <property type="entry name" value="NAD(P)-bd_dom_sf"/>
</dbReference>
<dbReference type="RefSeq" id="WP_130538854.1">
    <property type="nucleotide sequence ID" value="NZ_CP042431.1"/>
</dbReference>
<dbReference type="Gene3D" id="3.30.360.10">
    <property type="entry name" value="Dihydrodipicolinate Reductase, domain 2"/>
    <property type="match status" value="1"/>
</dbReference>
<comment type="similarity">
    <text evidence="1">Belongs to the Gfo/Idh/MocA family.</text>
</comment>
<dbReference type="Gene3D" id="3.40.50.720">
    <property type="entry name" value="NAD(P)-binding Rossmann-like Domain"/>
    <property type="match status" value="1"/>
</dbReference>
<keyword evidence="2" id="KW-0560">Oxidoreductase</keyword>
<dbReference type="AlphaFoldDB" id="A0A4Q7MZS2"/>
<gene>
    <name evidence="5" type="ORF">EV199_0229</name>
</gene>
<dbReference type="InterPro" id="IPR000683">
    <property type="entry name" value="Gfo/Idh/MocA-like_OxRdtase_N"/>
</dbReference>